<dbReference type="AlphaFoldDB" id="A0A523TB79"/>
<evidence type="ECO:0000256" key="9">
    <source>
        <dbReference type="ARBA" id="ARBA00023235"/>
    </source>
</evidence>
<comment type="similarity">
    <text evidence="6 10 11">Belongs to the ribulose-phosphate 3-epimerase family.</text>
</comment>
<evidence type="ECO:0000256" key="3">
    <source>
        <dbReference type="ARBA" id="ARBA00001941"/>
    </source>
</evidence>
<name>A0A523TB79_UNCAE</name>
<dbReference type="Pfam" id="PF00834">
    <property type="entry name" value="Ribul_P_3_epim"/>
    <property type="match status" value="1"/>
</dbReference>
<evidence type="ECO:0000256" key="7">
    <source>
        <dbReference type="ARBA" id="ARBA00013188"/>
    </source>
</evidence>
<dbReference type="GO" id="GO:0046872">
    <property type="term" value="F:metal ion binding"/>
    <property type="evidence" value="ECO:0007669"/>
    <property type="project" value="UniProtKB-UniRule"/>
</dbReference>
<comment type="cofactor">
    <cofactor evidence="2">
        <name>Mn(2+)</name>
        <dbReference type="ChEBI" id="CHEBI:29035"/>
    </cofactor>
</comment>
<dbReference type="HAMAP" id="MF_02227">
    <property type="entry name" value="RPE"/>
    <property type="match status" value="1"/>
</dbReference>
<comment type="caution">
    <text evidence="10">Lacks conserved residue(s) required for the propagation of feature annotation.</text>
</comment>
<dbReference type="GO" id="GO:0004750">
    <property type="term" value="F:D-ribulose-phosphate 3-epimerase activity"/>
    <property type="evidence" value="ECO:0007669"/>
    <property type="project" value="UniProtKB-UniRule"/>
</dbReference>
<evidence type="ECO:0000256" key="6">
    <source>
        <dbReference type="ARBA" id="ARBA00009541"/>
    </source>
</evidence>
<feature type="binding site" evidence="10 13">
    <location>
        <position position="173"/>
    </location>
    <ligand>
        <name>a divalent metal cation</name>
        <dbReference type="ChEBI" id="CHEBI:60240"/>
    </ligand>
</feature>
<dbReference type="CDD" id="cd00429">
    <property type="entry name" value="RPE"/>
    <property type="match status" value="1"/>
</dbReference>
<dbReference type="SUPFAM" id="SSF51366">
    <property type="entry name" value="Ribulose-phoshate binding barrel"/>
    <property type="match status" value="1"/>
</dbReference>
<keyword evidence="9 10" id="KW-0413">Isomerase</keyword>
<evidence type="ECO:0000313" key="15">
    <source>
        <dbReference type="EMBL" id="TET27523.1"/>
    </source>
</evidence>
<evidence type="ECO:0000256" key="5">
    <source>
        <dbReference type="ARBA" id="ARBA00001954"/>
    </source>
</evidence>
<dbReference type="EC" id="5.1.3.1" evidence="7 10"/>
<keyword evidence="13" id="KW-0170">Cobalt</keyword>
<accession>A0A523TB79</accession>
<reference evidence="15 16" key="1">
    <citation type="submission" date="2019-03" db="EMBL/GenBank/DDBJ databases">
        <title>Metabolic potential of uncultured bacteria and archaea associated with petroleum seepage in deep-sea sediments.</title>
        <authorList>
            <person name="Dong X."/>
            <person name="Hubert C."/>
        </authorList>
    </citation>
    <scope>NUCLEOTIDE SEQUENCE [LARGE SCALE GENOMIC DNA]</scope>
    <source>
        <strain evidence="15">E44_bin3</strain>
    </source>
</reference>
<dbReference type="GO" id="GO:0019323">
    <property type="term" value="P:pentose catabolic process"/>
    <property type="evidence" value="ECO:0007669"/>
    <property type="project" value="UniProtKB-UniRule"/>
</dbReference>
<feature type="binding site" evidence="10">
    <location>
        <begin position="173"/>
        <end position="175"/>
    </location>
    <ligand>
        <name>substrate</name>
    </ligand>
</feature>
<gene>
    <name evidence="10 15" type="primary">rpe</name>
    <name evidence="15" type="ORF">E3J68_04115</name>
</gene>
<sequence length="227" mass="24738">MVKIAPSVLAADFNCLYEEIKRVESEADLLHFDIMDGQFVPDITFGPVVIASLRDKFNLPFEGHLMVANPTQWIVPFARAGCNIITIHRESCGDPHQLIALMREKGVKAGVALNPDTSLDSLENILSEIYLVLIMTVNPGFVGQSFIREVLPKIRNLRQVREEKSLSFEIAVDGGINEETAGEVVEAGASVLVAGTAIFHAPDPQKALLKLKEAGSGSKDSAEKNRS</sequence>
<feature type="binding site" evidence="10 13">
    <location>
        <position position="64"/>
    </location>
    <ligand>
        <name>a divalent metal cation</name>
        <dbReference type="ChEBI" id="CHEBI:60240"/>
    </ligand>
</feature>
<dbReference type="Proteomes" id="UP000316517">
    <property type="component" value="Unassembled WGS sequence"/>
</dbReference>
<dbReference type="EMBL" id="SOJT01000182">
    <property type="protein sequence ID" value="TET27523.1"/>
    <property type="molecule type" value="Genomic_DNA"/>
</dbReference>
<dbReference type="FunFam" id="3.20.20.70:FF:000004">
    <property type="entry name" value="Ribulose-phosphate 3-epimerase"/>
    <property type="match status" value="1"/>
</dbReference>
<dbReference type="PIRSF" id="PIRSF001461">
    <property type="entry name" value="RPE"/>
    <property type="match status" value="1"/>
</dbReference>
<proteinExistence type="inferred from homology"/>
<dbReference type="PANTHER" id="PTHR11749">
    <property type="entry name" value="RIBULOSE-5-PHOSPHATE-3-EPIMERASE"/>
    <property type="match status" value="1"/>
</dbReference>
<keyword evidence="13" id="KW-0464">Manganese</keyword>
<protein>
    <recommendedName>
        <fullName evidence="7 10">Ribulose-phosphate 3-epimerase</fullName>
        <ecNumber evidence="7 10">5.1.3.1</ecNumber>
    </recommendedName>
</protein>
<dbReference type="NCBIfam" id="NF004076">
    <property type="entry name" value="PRK05581.1-4"/>
    <property type="match status" value="1"/>
</dbReference>
<dbReference type="InterPro" id="IPR000056">
    <property type="entry name" value="Ribul_P_3_epim-like"/>
</dbReference>
<evidence type="ECO:0000256" key="12">
    <source>
        <dbReference type="PIRSR" id="PIRSR001461-1"/>
    </source>
</evidence>
<comment type="cofactor">
    <cofactor evidence="3">
        <name>Co(2+)</name>
        <dbReference type="ChEBI" id="CHEBI:48828"/>
    </cofactor>
</comment>
<comment type="cofactor">
    <cofactor evidence="4">
        <name>Zn(2+)</name>
        <dbReference type="ChEBI" id="CHEBI:29105"/>
    </cofactor>
</comment>
<dbReference type="NCBIfam" id="TIGR01163">
    <property type="entry name" value="rpe"/>
    <property type="match status" value="1"/>
</dbReference>
<keyword evidence="13" id="KW-0862">Zinc</keyword>
<feature type="binding site" evidence="14">
    <location>
        <position position="175"/>
    </location>
    <ligand>
        <name>substrate</name>
    </ligand>
</feature>
<keyword evidence="8 10" id="KW-0479">Metal-binding</keyword>
<dbReference type="Gene3D" id="3.20.20.70">
    <property type="entry name" value="Aldolase class I"/>
    <property type="match status" value="1"/>
</dbReference>
<comment type="pathway">
    <text evidence="10">Carbohydrate degradation.</text>
</comment>
<evidence type="ECO:0000256" key="14">
    <source>
        <dbReference type="PIRSR" id="PIRSR001461-3"/>
    </source>
</evidence>
<dbReference type="InterPro" id="IPR013785">
    <property type="entry name" value="Aldolase_TIM"/>
</dbReference>
<evidence type="ECO:0000256" key="4">
    <source>
        <dbReference type="ARBA" id="ARBA00001947"/>
    </source>
</evidence>
<feature type="active site" description="Proton donor" evidence="10 12">
    <location>
        <position position="173"/>
    </location>
</feature>
<comment type="cofactor">
    <cofactor evidence="5">
        <name>Fe(2+)</name>
        <dbReference type="ChEBI" id="CHEBI:29033"/>
    </cofactor>
</comment>
<comment type="caution">
    <text evidence="15">The sequence shown here is derived from an EMBL/GenBank/DDBJ whole genome shotgun (WGS) entry which is preliminary data.</text>
</comment>
<dbReference type="InterPro" id="IPR011060">
    <property type="entry name" value="RibuloseP-bd_barrel"/>
</dbReference>
<dbReference type="PROSITE" id="PS01086">
    <property type="entry name" value="RIBUL_P_3_EPIMER_2"/>
    <property type="match status" value="1"/>
</dbReference>
<feature type="binding site" evidence="10 13">
    <location>
        <position position="33"/>
    </location>
    <ligand>
        <name>a divalent metal cation</name>
        <dbReference type="ChEBI" id="CHEBI:60240"/>
    </ligand>
</feature>
<comment type="cofactor">
    <cofactor evidence="10 13">
        <name>a divalent metal cation</name>
        <dbReference type="ChEBI" id="CHEBI:60240"/>
    </cofactor>
    <text evidence="10 13">Binds 1 divalent metal cation per subunit.</text>
</comment>
<feature type="binding site" evidence="10 14">
    <location>
        <begin position="140"/>
        <end position="143"/>
    </location>
    <ligand>
        <name>substrate</name>
    </ligand>
</feature>
<evidence type="ECO:0000256" key="13">
    <source>
        <dbReference type="PIRSR" id="PIRSR001461-2"/>
    </source>
</evidence>
<evidence type="ECO:0000256" key="11">
    <source>
        <dbReference type="PIRNR" id="PIRNR001461"/>
    </source>
</evidence>
<feature type="binding site" evidence="10 14">
    <location>
        <position position="7"/>
    </location>
    <ligand>
        <name>substrate</name>
    </ligand>
</feature>
<feature type="binding site" evidence="10 13">
    <location>
        <position position="31"/>
    </location>
    <ligand>
        <name>a divalent metal cation</name>
        <dbReference type="ChEBI" id="CHEBI:60240"/>
    </ligand>
</feature>
<comment type="function">
    <text evidence="10">Catalyzes the reversible epimerization of D-ribulose 5-phosphate to D-xylulose 5-phosphate.</text>
</comment>
<evidence type="ECO:0000256" key="8">
    <source>
        <dbReference type="ARBA" id="ARBA00022723"/>
    </source>
</evidence>
<comment type="catalytic activity">
    <reaction evidence="1 10 11">
        <text>D-ribulose 5-phosphate = D-xylulose 5-phosphate</text>
        <dbReference type="Rhea" id="RHEA:13677"/>
        <dbReference type="ChEBI" id="CHEBI:57737"/>
        <dbReference type="ChEBI" id="CHEBI:58121"/>
        <dbReference type="EC" id="5.1.3.1"/>
    </reaction>
</comment>
<evidence type="ECO:0000256" key="1">
    <source>
        <dbReference type="ARBA" id="ARBA00001782"/>
    </source>
</evidence>
<dbReference type="GO" id="GO:0005737">
    <property type="term" value="C:cytoplasm"/>
    <property type="evidence" value="ECO:0007669"/>
    <property type="project" value="UniProtKB-ARBA"/>
</dbReference>
<keyword evidence="10 11" id="KW-0119">Carbohydrate metabolism</keyword>
<organism evidence="15 16">
    <name type="scientific">Aerophobetes bacterium</name>
    <dbReference type="NCBI Taxonomy" id="2030807"/>
    <lineage>
        <taxon>Bacteria</taxon>
        <taxon>Candidatus Aerophobota</taxon>
    </lineage>
</organism>
<dbReference type="InterPro" id="IPR026019">
    <property type="entry name" value="Ribul_P_3_epim"/>
</dbReference>
<dbReference type="GO" id="GO:0006098">
    <property type="term" value="P:pentose-phosphate shunt"/>
    <property type="evidence" value="ECO:0007669"/>
    <property type="project" value="UniProtKB-UniRule"/>
</dbReference>
<feature type="binding site" evidence="10 14">
    <location>
        <position position="64"/>
    </location>
    <ligand>
        <name>substrate</name>
    </ligand>
</feature>
<evidence type="ECO:0000256" key="2">
    <source>
        <dbReference type="ARBA" id="ARBA00001936"/>
    </source>
</evidence>
<feature type="binding site" evidence="14">
    <location>
        <begin position="195"/>
        <end position="196"/>
    </location>
    <ligand>
        <name>substrate</name>
    </ligand>
</feature>
<evidence type="ECO:0000256" key="10">
    <source>
        <dbReference type="HAMAP-Rule" id="MF_02227"/>
    </source>
</evidence>
<evidence type="ECO:0000313" key="16">
    <source>
        <dbReference type="Proteomes" id="UP000316517"/>
    </source>
</evidence>
<feature type="active site" description="Proton acceptor" evidence="10 12">
    <location>
        <position position="33"/>
    </location>
</feature>